<evidence type="ECO:0000259" key="2">
    <source>
        <dbReference type="Pfam" id="PF14200"/>
    </source>
</evidence>
<proteinExistence type="predicted"/>
<feature type="domain" description="Ricin B lectin" evidence="2">
    <location>
        <begin position="59"/>
        <end position="125"/>
    </location>
</feature>
<sequence>MLRLTMLAAVAFVAMMVVTSQAAHASSVRKLRNEWTGRCVGVASSMTAPYPSTCAYGSAQSWVTTTVHTGVDTFKNAMTATCLDDSNLGLRLVTCNGQTFQEWKVTWYGAWAELRNVNTGRCLDDTSGKGLQAAPCNGGQWQRWQLPVV</sequence>
<dbReference type="InterPro" id="IPR035992">
    <property type="entry name" value="Ricin_B-like_lectins"/>
</dbReference>
<feature type="signal peptide" evidence="1">
    <location>
        <begin position="1"/>
        <end position="22"/>
    </location>
</feature>
<dbReference type="KEGG" id="aser:Asera_29610"/>
<reference evidence="3" key="1">
    <citation type="submission" date="2020-08" db="EMBL/GenBank/DDBJ databases">
        <title>Whole genome shotgun sequence of Actinocatenispora sera NBRC 101916.</title>
        <authorList>
            <person name="Komaki H."/>
            <person name="Tamura T."/>
        </authorList>
    </citation>
    <scope>NUCLEOTIDE SEQUENCE</scope>
    <source>
        <strain evidence="3">NBRC 101916</strain>
    </source>
</reference>
<organism evidence="3 4">
    <name type="scientific">Actinocatenispora sera</name>
    <dbReference type="NCBI Taxonomy" id="390989"/>
    <lineage>
        <taxon>Bacteria</taxon>
        <taxon>Bacillati</taxon>
        <taxon>Actinomycetota</taxon>
        <taxon>Actinomycetes</taxon>
        <taxon>Micromonosporales</taxon>
        <taxon>Micromonosporaceae</taxon>
        <taxon>Actinocatenispora</taxon>
    </lineage>
</organism>
<protein>
    <recommendedName>
        <fullName evidence="2">Ricin B lectin domain-containing protein</fullName>
    </recommendedName>
</protein>
<dbReference type="Proteomes" id="UP000680750">
    <property type="component" value="Chromosome"/>
</dbReference>
<keyword evidence="4" id="KW-1185">Reference proteome</keyword>
<dbReference type="PROSITE" id="PS50231">
    <property type="entry name" value="RICIN_B_LECTIN"/>
    <property type="match status" value="1"/>
</dbReference>
<dbReference type="AlphaFoldDB" id="A0A810L0A5"/>
<evidence type="ECO:0000313" key="4">
    <source>
        <dbReference type="Proteomes" id="UP000680750"/>
    </source>
</evidence>
<gene>
    <name evidence="3" type="ORF">Asera_29610</name>
</gene>
<evidence type="ECO:0000256" key="1">
    <source>
        <dbReference type="SAM" id="SignalP"/>
    </source>
</evidence>
<dbReference type="InterPro" id="IPR000772">
    <property type="entry name" value="Ricin_B_lectin"/>
</dbReference>
<dbReference type="Gene3D" id="2.80.10.50">
    <property type="match status" value="1"/>
</dbReference>
<dbReference type="CDD" id="cd23415">
    <property type="entry name" value="beta-trefoil_Ricin_AH"/>
    <property type="match status" value="1"/>
</dbReference>
<dbReference type="Pfam" id="PF14200">
    <property type="entry name" value="RicinB_lectin_2"/>
    <property type="match status" value="1"/>
</dbReference>
<keyword evidence="1" id="KW-0732">Signal</keyword>
<name>A0A810L0A5_9ACTN</name>
<feature type="chain" id="PRO_5032620045" description="Ricin B lectin domain-containing protein" evidence="1">
    <location>
        <begin position="23"/>
        <end position="149"/>
    </location>
</feature>
<evidence type="ECO:0000313" key="3">
    <source>
        <dbReference type="EMBL" id="BCJ28853.1"/>
    </source>
</evidence>
<dbReference type="SUPFAM" id="SSF50370">
    <property type="entry name" value="Ricin B-like lectins"/>
    <property type="match status" value="1"/>
</dbReference>
<accession>A0A810L0A5</accession>
<dbReference type="EMBL" id="AP023354">
    <property type="protein sequence ID" value="BCJ28853.1"/>
    <property type="molecule type" value="Genomic_DNA"/>
</dbReference>